<gene>
    <name evidence="7" type="ORF">DF220_04990</name>
</gene>
<evidence type="ECO:0000256" key="5">
    <source>
        <dbReference type="ARBA" id="ARBA00022840"/>
    </source>
</evidence>
<keyword evidence="5" id="KW-0067">ATP-binding</keyword>
<keyword evidence="3" id="KW-0547">Nucleotide-binding</keyword>
<dbReference type="AlphaFoldDB" id="A0A2U1T074"/>
<dbReference type="InterPro" id="IPR029056">
    <property type="entry name" value="Ribokinase-like"/>
</dbReference>
<dbReference type="GO" id="GO:0005524">
    <property type="term" value="F:ATP binding"/>
    <property type="evidence" value="ECO:0007669"/>
    <property type="project" value="UniProtKB-KW"/>
</dbReference>
<evidence type="ECO:0000313" key="7">
    <source>
        <dbReference type="EMBL" id="PWB97256.1"/>
    </source>
</evidence>
<evidence type="ECO:0000256" key="4">
    <source>
        <dbReference type="ARBA" id="ARBA00022777"/>
    </source>
</evidence>
<evidence type="ECO:0000256" key="3">
    <source>
        <dbReference type="ARBA" id="ARBA00022741"/>
    </source>
</evidence>
<sequence>MTSTVDVVTFGESMGSIRATGRLRDGGAMSLSLGGAESNVAIGIARLGHLARWAGRIGVDEVGELVRRTLRAEGVDTQIVVDNARSTGLLLIEKRIADISRVAYHRSNSAGSALARSDLESLFDGDPRVLHITGITPALSPAAAESTLWAVREAARRDITVSFDVNYRGALWSRSDAAAALSPLVEHASIIFASDDELALVSPSETDGEGDAIAASRLLDRGVSEVVVKRGGDGATVYSAAGELSVAARPVTVVDTIGAGDAFTAGYLSAFLDGCDLEARLDRGAVMGAFAVSAHGDWQALPTKAELPLLDHAPGHTTR</sequence>
<dbReference type="Proteomes" id="UP000244978">
    <property type="component" value="Unassembled WGS sequence"/>
</dbReference>
<name>A0A2U1T074_9MICO</name>
<dbReference type="RefSeq" id="WP_108997255.1">
    <property type="nucleotide sequence ID" value="NZ_QEEX01000001.1"/>
</dbReference>
<dbReference type="PANTHER" id="PTHR43085:SF1">
    <property type="entry name" value="PSEUDOURIDINE KINASE-RELATED"/>
    <property type="match status" value="1"/>
</dbReference>
<keyword evidence="2" id="KW-0808">Transferase</keyword>
<accession>A0A2U1T074</accession>
<dbReference type="Gene3D" id="3.40.1190.20">
    <property type="match status" value="1"/>
</dbReference>
<dbReference type="GO" id="GO:0016301">
    <property type="term" value="F:kinase activity"/>
    <property type="evidence" value="ECO:0007669"/>
    <property type="project" value="UniProtKB-KW"/>
</dbReference>
<dbReference type="EMBL" id="QEEX01000001">
    <property type="protein sequence ID" value="PWB97256.1"/>
    <property type="molecule type" value="Genomic_DNA"/>
</dbReference>
<protein>
    <submittedName>
        <fullName evidence="7">Sugar kinase</fullName>
    </submittedName>
</protein>
<comment type="caution">
    <text evidence="7">The sequence shown here is derived from an EMBL/GenBank/DDBJ whole genome shotgun (WGS) entry which is preliminary data.</text>
</comment>
<dbReference type="InterPro" id="IPR011611">
    <property type="entry name" value="PfkB_dom"/>
</dbReference>
<evidence type="ECO:0000256" key="1">
    <source>
        <dbReference type="ARBA" id="ARBA00010688"/>
    </source>
</evidence>
<keyword evidence="4 7" id="KW-0418">Kinase</keyword>
<dbReference type="InterPro" id="IPR050306">
    <property type="entry name" value="PfkB_Carbo_kinase"/>
</dbReference>
<evidence type="ECO:0000256" key="2">
    <source>
        <dbReference type="ARBA" id="ARBA00022679"/>
    </source>
</evidence>
<dbReference type="Pfam" id="PF00294">
    <property type="entry name" value="PfkB"/>
    <property type="match status" value="1"/>
</dbReference>
<comment type="similarity">
    <text evidence="1">Belongs to the carbohydrate kinase PfkB family.</text>
</comment>
<evidence type="ECO:0000259" key="6">
    <source>
        <dbReference type="Pfam" id="PF00294"/>
    </source>
</evidence>
<proteinExistence type="inferred from homology"/>
<feature type="domain" description="Carbohydrate kinase PfkB" evidence="6">
    <location>
        <begin position="7"/>
        <end position="303"/>
    </location>
</feature>
<keyword evidence="8" id="KW-1185">Reference proteome</keyword>
<reference evidence="8" key="1">
    <citation type="submission" date="2018-04" db="EMBL/GenBank/DDBJ databases">
        <authorList>
            <person name="Liu S."/>
            <person name="Wang Z."/>
            <person name="Li J."/>
        </authorList>
    </citation>
    <scope>NUCLEOTIDE SEQUENCE [LARGE SCALE GENOMIC DNA]</scope>
    <source>
        <strain evidence="8">S1194</strain>
    </source>
</reference>
<dbReference type="InterPro" id="IPR002173">
    <property type="entry name" value="Carboh/pur_kinase_PfkB_CS"/>
</dbReference>
<dbReference type="PROSITE" id="PS00584">
    <property type="entry name" value="PFKB_KINASES_2"/>
    <property type="match status" value="1"/>
</dbReference>
<dbReference type="PANTHER" id="PTHR43085">
    <property type="entry name" value="HEXOKINASE FAMILY MEMBER"/>
    <property type="match status" value="1"/>
</dbReference>
<evidence type="ECO:0000313" key="8">
    <source>
        <dbReference type="Proteomes" id="UP000244978"/>
    </source>
</evidence>
<organism evidence="7 8">
    <name type="scientific">Homoserinimonas hongtaonis</name>
    <dbReference type="NCBI Taxonomy" id="2079791"/>
    <lineage>
        <taxon>Bacteria</taxon>
        <taxon>Bacillati</taxon>
        <taxon>Actinomycetota</taxon>
        <taxon>Actinomycetes</taxon>
        <taxon>Micrococcales</taxon>
        <taxon>Microbacteriaceae</taxon>
        <taxon>Homoserinimonas</taxon>
    </lineage>
</organism>
<dbReference type="SUPFAM" id="SSF53613">
    <property type="entry name" value="Ribokinase-like"/>
    <property type="match status" value="1"/>
</dbReference>
<dbReference type="CDD" id="cd01166">
    <property type="entry name" value="KdgK"/>
    <property type="match status" value="1"/>
</dbReference>